<dbReference type="PROSITE" id="PS50026">
    <property type="entry name" value="EGF_3"/>
    <property type="match status" value="1"/>
</dbReference>
<evidence type="ECO:0000256" key="46">
    <source>
        <dbReference type="SAM" id="MobiDB-lite"/>
    </source>
</evidence>
<comment type="catalytic activity">
    <reaction evidence="38">
        <text>L-glutamate(out) = L-glutamate(in)</text>
        <dbReference type="Rhea" id="RHEA:66336"/>
        <dbReference type="ChEBI" id="CHEBI:29985"/>
    </reaction>
</comment>
<dbReference type="PROSITE" id="PS50092">
    <property type="entry name" value="TSP1"/>
    <property type="match status" value="3"/>
</dbReference>
<dbReference type="InterPro" id="IPR001007">
    <property type="entry name" value="VWF_dom"/>
</dbReference>
<dbReference type="SUPFAM" id="SSF49899">
    <property type="entry name" value="Concanavalin A-like lectins/glucanases"/>
    <property type="match status" value="1"/>
</dbReference>
<keyword evidence="24" id="KW-0630">Potassium</keyword>
<dbReference type="GO" id="GO:0008201">
    <property type="term" value="F:heparin binding"/>
    <property type="evidence" value="ECO:0007669"/>
    <property type="project" value="UniProtKB-KW"/>
</dbReference>
<evidence type="ECO:0000256" key="40">
    <source>
        <dbReference type="ARBA" id="ARBA00044657"/>
    </source>
</evidence>
<evidence type="ECO:0000256" key="47">
    <source>
        <dbReference type="SAM" id="Phobius"/>
    </source>
</evidence>
<dbReference type="PROSITE" id="PS01187">
    <property type="entry name" value="EGF_CA"/>
    <property type="match status" value="1"/>
</dbReference>
<evidence type="ECO:0000256" key="29">
    <source>
        <dbReference type="ARBA" id="ARBA00023157"/>
    </source>
</evidence>
<feature type="repeat" description="TSP type-3" evidence="44">
    <location>
        <begin position="757"/>
        <end position="792"/>
    </location>
</feature>
<keyword evidence="23" id="KW-0130">Cell adhesion</keyword>
<dbReference type="InterPro" id="IPR017897">
    <property type="entry name" value="Thrombospondin_3_rpt"/>
</dbReference>
<feature type="compositionally biased region" description="Basic residues" evidence="46">
    <location>
        <begin position="46"/>
        <end position="57"/>
    </location>
</feature>
<keyword evidence="29" id="KW-1015">Disulfide bond</keyword>
<dbReference type="InterPro" id="IPR000884">
    <property type="entry name" value="TSP1_rpt"/>
</dbReference>
<accession>A0AA47MHS6</accession>
<evidence type="ECO:0000256" key="13">
    <source>
        <dbReference type="ARBA" id="ARBA00022536"/>
    </source>
</evidence>
<dbReference type="GO" id="GO:0005267">
    <property type="term" value="F:potassium channel activity"/>
    <property type="evidence" value="ECO:0007669"/>
    <property type="project" value="UniProtKB-KW"/>
</dbReference>
<evidence type="ECO:0000256" key="44">
    <source>
        <dbReference type="PROSITE-ProRule" id="PRU00634"/>
    </source>
</evidence>
<comment type="caution">
    <text evidence="43">Lacks conserved residue(s) required for the propagation of feature annotation.</text>
</comment>
<feature type="transmembrane region" description="Helical" evidence="47">
    <location>
        <begin position="1160"/>
        <end position="1183"/>
    </location>
</feature>
<evidence type="ECO:0000256" key="37">
    <source>
        <dbReference type="ARBA" id="ARBA00036239"/>
    </source>
</evidence>
<evidence type="ECO:0000256" key="7">
    <source>
        <dbReference type="ARBA" id="ARBA00006666"/>
    </source>
</evidence>
<keyword evidence="25 47" id="KW-1133">Transmembrane helix</keyword>
<keyword evidence="16 45" id="KW-0812">Transmembrane</keyword>
<dbReference type="EMBL" id="JAOPHQ010004063">
    <property type="protein sequence ID" value="KAK0140558.1"/>
    <property type="molecule type" value="Genomic_DNA"/>
</dbReference>
<keyword evidence="11" id="KW-1003">Cell membrane</keyword>
<protein>
    <recommendedName>
        <fullName evidence="9">Potassium channel subfamily K member 1</fullName>
    </recommendedName>
</protein>
<name>A0AA47MHS6_MERPO</name>
<feature type="transmembrane region" description="Helical" evidence="47">
    <location>
        <begin position="1127"/>
        <end position="1148"/>
    </location>
</feature>
<comment type="catalytic activity">
    <reaction evidence="40">
        <text>Rb(+)(in) = Rb(+)(out)</text>
        <dbReference type="Rhea" id="RHEA:78547"/>
        <dbReference type="ChEBI" id="CHEBI:49847"/>
    </reaction>
</comment>
<dbReference type="InterPro" id="IPR028974">
    <property type="entry name" value="TSP_type-3_rpt"/>
</dbReference>
<dbReference type="PANTHER" id="PTHR10199:SF10">
    <property type="entry name" value="THROMBOSPONDIN-2"/>
    <property type="match status" value="1"/>
</dbReference>
<dbReference type="Pfam" id="PF12947">
    <property type="entry name" value="EGF_3"/>
    <property type="match status" value="1"/>
</dbReference>
<evidence type="ECO:0000256" key="36">
    <source>
        <dbReference type="ARBA" id="ARBA00034430"/>
    </source>
</evidence>
<evidence type="ECO:0000256" key="6">
    <source>
        <dbReference type="ARBA" id="ARBA00004651"/>
    </source>
</evidence>
<keyword evidence="20" id="KW-0631">Potassium channel</keyword>
<dbReference type="SMART" id="SM00179">
    <property type="entry name" value="EGF_CA"/>
    <property type="match status" value="2"/>
</dbReference>
<feature type="domain" description="TSP C-terminal" evidence="51">
    <location>
        <begin position="832"/>
        <end position="1046"/>
    </location>
</feature>
<feature type="transmembrane region" description="Helical" evidence="47">
    <location>
        <begin position="1204"/>
        <end position="1228"/>
    </location>
</feature>
<evidence type="ECO:0000256" key="5">
    <source>
        <dbReference type="ARBA" id="ARBA00004541"/>
    </source>
</evidence>
<dbReference type="PRINTS" id="PR01586">
    <property type="entry name" value="TWIKCHANNEL"/>
</dbReference>
<evidence type="ECO:0000256" key="17">
    <source>
        <dbReference type="ARBA" id="ARBA00022729"/>
    </source>
</evidence>
<keyword evidence="53" id="KW-1185">Reference proteome</keyword>
<feature type="compositionally biased region" description="Polar residues" evidence="46">
    <location>
        <begin position="742"/>
        <end position="756"/>
    </location>
</feature>
<keyword evidence="10 45" id="KW-0813">Transport</keyword>
<comment type="similarity">
    <text evidence="7 45">Belongs to the two pore domain potassium channel (TC 1.A.1.8) family.</text>
</comment>
<sequence length="1382" mass="152219">MRLGHITLIDLLAICSCVSFGAPNDSLLATASVGDLGGRRQDDKATRRRRIKDVRKSKKRERDKLQTICGEPEKPESEARAHYRLTTARWSSEESTGALGAETEAASQIMCRQPCEEFIGALTEIHGLRMVTSNLLEDLQKVINENEEMRLTLEELNQNNTDSLGGGNALSGNVGDRGGEDDGGDEAGLPDSDRDGEMWCEQDGRLYDHGEAWELDSCTSCSCQSGQVVCRQKLCPAVYCANPTFMEEECCPVCLDKEDGWSPWSEWTECSVTCGRGGQQRGRSCDDVVASCTGPAVQTRSCMLAKCDRKGRVDGLWGLWSPWSTCTTTCGEGNVTRVRLCNQPPPQRGGRGCPGAARETQQCRNPLCPVAGGWSAWSEWSPCSESCGGGLTSRERDCSSPAPLHGGRKCSGDAVDYSMCNRQPCPIDRCRLLRPCFPGVECTSHADETWECGRCPPGLYGNGSNCEDENECEVHGVCVTECVNTDPGFYCLPCPPRYRGSQPYGLGMQAAQETRQVCEPYNPCKENTHTCHRHANCRYLGLASKELYRCTCSVGYAGDGFLCAEDSDLDGWPNHGLMCKRNATYHCHKDNCPGLPNSGQEDLDMDGVGDACDPDDDNDGIIDERDNCPLVYNPRQVDSDRDGIGDRCDNCPFDTNPLQMDTDDNGEGDACSIDMDGDEALNDRDNCPLVYNTDQRDTDMDGVGDQCDNCPLLHNPHQLDSDSDLVGDMCDDNEDIDEDGHQNSLDNCPYIANSNQADHDEDGKGDACDHDDDNDGIPDDRDNCRLVSNRDQLDSDGDGCGDACRDDFDNDSIPDALDPCPENSNIQVTDFRRFQVVLLDPSGTTQSDPLWVVRSQGTELLQTANSDPGIAIGFDKFSAVDFSVTFYVNTNRDDDYAGIVFAYQSSRRFYVVMWKQVSQAYWEKKPSKAFGEAGVSIKLVNSTMGPGEYLRNALWHTGNTKHQVKTLWHDPNNIGWKDFTAYRMHLIHRPKTGFIRVVVYEGRDIMSDSGPVYDHTLAGGRLGLFVFSQEHGWCGRMAERHRTALAFALLSAGYLLYLLVGAGIFSAIELPYEEQLRRELSDARRDFLDENACVSGARLDELLALALEASNYGVSVLGNRSTEPDNWGFVSALFFASTVLTTTGYGHTVPLSDEGKAFCVVYSIVGIPATLLFLSAVVQRVMVLVTRRPVSYLHRRWGVPRARLAAIHAACLAAFTTVFLLFIPAAIFVVVEKDWSFLESLYFCFISLSTIGLGDYVPGENNKDGNHAHGQLYRLAITVYLLLGLVCVLVVVETCCELPQLRSIKHQFYWETTKELDSETTTIIDSDHLSQEAATDNAVPSIPSVMEQAANIRRHGNNNNKSLATTPYTPALNSANLSGYLS</sequence>
<feature type="repeat" description="TSP type-3" evidence="44">
    <location>
        <begin position="660"/>
        <end position="695"/>
    </location>
</feature>
<comment type="catalytic activity">
    <reaction evidence="41">
        <text>Cs(+)(in) = Cs(+)(out)</text>
        <dbReference type="Rhea" id="RHEA:78555"/>
        <dbReference type="ChEBI" id="CHEBI:49547"/>
    </reaction>
</comment>
<dbReference type="SMART" id="SM00209">
    <property type="entry name" value="TSP1"/>
    <property type="match status" value="3"/>
</dbReference>
<dbReference type="InterPro" id="IPR018097">
    <property type="entry name" value="EGF_Ca-bd_CS"/>
</dbReference>
<keyword evidence="30" id="KW-0325">Glycoprotein</keyword>
<evidence type="ECO:0000256" key="43">
    <source>
        <dbReference type="PROSITE-ProRule" id="PRU00076"/>
    </source>
</evidence>
<dbReference type="Gene3D" id="4.10.1080.10">
    <property type="entry name" value="TSP type-3 repeat"/>
    <property type="match status" value="2"/>
</dbReference>
<keyword evidence="13 43" id="KW-0245">EGF-like domain</keyword>
<feature type="transmembrane region" description="Helical" evidence="47">
    <location>
        <begin position="1271"/>
        <end position="1292"/>
    </location>
</feature>
<evidence type="ECO:0000256" key="27">
    <source>
        <dbReference type="ARBA" id="ARBA00023065"/>
    </source>
</evidence>
<dbReference type="Pfam" id="PF05735">
    <property type="entry name" value="TSP_C"/>
    <property type="match status" value="1"/>
</dbReference>
<dbReference type="GO" id="GO:0005576">
    <property type="term" value="C:extracellular region"/>
    <property type="evidence" value="ECO:0007669"/>
    <property type="project" value="InterPro"/>
</dbReference>
<evidence type="ECO:0000256" key="33">
    <source>
        <dbReference type="ARBA" id="ARBA00023329"/>
    </source>
</evidence>
<dbReference type="InterPro" id="IPR000742">
    <property type="entry name" value="EGF"/>
</dbReference>
<evidence type="ECO:0000259" key="49">
    <source>
        <dbReference type="PROSITE" id="PS50026"/>
    </source>
</evidence>
<reference evidence="52" key="1">
    <citation type="journal article" date="2023" name="Front. Mar. Sci.">
        <title>A new Merluccius polli reference genome to investigate the effects of global change in West African waters.</title>
        <authorList>
            <person name="Mateo J.L."/>
            <person name="Blanco-Fernandez C."/>
            <person name="Garcia-Vazquez E."/>
            <person name="Machado-Schiaffino G."/>
        </authorList>
    </citation>
    <scope>NUCLEOTIDE SEQUENCE</scope>
    <source>
        <strain evidence="52">C29</strain>
        <tissue evidence="52">Fin</tissue>
    </source>
</reference>
<comment type="subcellular location">
    <subcellularLocation>
        <location evidence="3">Apical cell membrane</location>
    </subcellularLocation>
    <subcellularLocation>
        <location evidence="6">Cell membrane</location>
        <topology evidence="6">Multi-pass membrane protein</topology>
    </subcellularLocation>
    <subcellularLocation>
        <location evidence="4">Cell projection</location>
        <location evidence="4">Neuron projection</location>
    </subcellularLocation>
    <subcellularLocation>
        <location evidence="5">Cytoplasmic vesicle</location>
    </subcellularLocation>
    <subcellularLocation>
        <location evidence="2">Recycling endosome</location>
    </subcellularLocation>
    <subcellularLocation>
        <location evidence="35">Synaptic cell membrane</location>
    </subcellularLocation>
</comment>
<comment type="caution">
    <text evidence="52">The sequence shown here is derived from an EMBL/GenBank/DDBJ whole genome shotgun (WGS) entry which is preliminary data.</text>
</comment>
<feature type="repeat" description="TSP type-3" evidence="44">
    <location>
        <begin position="793"/>
        <end position="828"/>
    </location>
</feature>
<dbReference type="PRINTS" id="PR01333">
    <property type="entry name" value="2POREKCHANEL"/>
</dbReference>
<organism evidence="52 53">
    <name type="scientific">Merluccius polli</name>
    <name type="common">Benguela hake</name>
    <name type="synonym">Merluccius cadenati</name>
    <dbReference type="NCBI Taxonomy" id="89951"/>
    <lineage>
        <taxon>Eukaryota</taxon>
        <taxon>Metazoa</taxon>
        <taxon>Chordata</taxon>
        <taxon>Craniata</taxon>
        <taxon>Vertebrata</taxon>
        <taxon>Euteleostomi</taxon>
        <taxon>Actinopterygii</taxon>
        <taxon>Neopterygii</taxon>
        <taxon>Teleostei</taxon>
        <taxon>Neoteleostei</taxon>
        <taxon>Acanthomorphata</taxon>
        <taxon>Zeiogadaria</taxon>
        <taxon>Gadariae</taxon>
        <taxon>Gadiformes</taxon>
        <taxon>Gadoidei</taxon>
        <taxon>Merlucciidae</taxon>
        <taxon>Merluccius</taxon>
    </lineage>
</organism>
<dbReference type="FunFam" id="2.10.25.10:FF:000025">
    <property type="entry name" value="Thrombospondin 3"/>
    <property type="match status" value="1"/>
</dbReference>
<comment type="catalytic activity">
    <reaction evidence="34">
        <text>chloride(in) = chloride(out)</text>
        <dbReference type="Rhea" id="RHEA:29823"/>
        <dbReference type="ChEBI" id="CHEBI:17996"/>
    </reaction>
</comment>
<dbReference type="GO" id="GO:0016525">
    <property type="term" value="P:negative regulation of angiogenesis"/>
    <property type="evidence" value="ECO:0007669"/>
    <property type="project" value="TreeGrafter"/>
</dbReference>
<keyword evidence="22" id="KW-0832">Ubl conjugation</keyword>
<keyword evidence="32 45" id="KW-0407">Ion channel</keyword>
<evidence type="ECO:0000256" key="21">
    <source>
        <dbReference type="ARBA" id="ARBA00022837"/>
    </source>
</evidence>
<feature type="signal peptide" evidence="48">
    <location>
        <begin position="1"/>
        <end position="21"/>
    </location>
</feature>
<evidence type="ECO:0000256" key="30">
    <source>
        <dbReference type="ARBA" id="ARBA00023180"/>
    </source>
</evidence>
<dbReference type="SUPFAM" id="SSF82895">
    <property type="entry name" value="TSP-1 type 1 repeat"/>
    <property type="match status" value="3"/>
</dbReference>
<feature type="region of interest" description="Disordered" evidence="46">
    <location>
        <begin position="36"/>
        <end position="57"/>
    </location>
</feature>
<feature type="repeat" description="TSP type-3" evidence="44">
    <location>
        <begin position="601"/>
        <end position="636"/>
    </location>
</feature>
<evidence type="ECO:0000256" key="8">
    <source>
        <dbReference type="ARBA" id="ARBA00009456"/>
    </source>
</evidence>
<comment type="subunit">
    <text evidence="42">Homodimer; disulfide-linked. Heterodimer with KCNK2; disulfide-linked. In astrocytes, forms mostly heterodimeric potassium channels with KCNK2, with only a minor proportion of functional channels containing homodimeric KCNK1. Interacts with KCNK3 and KCNK9, forming functional heterodimeric channels. Interacts with GNG4. Identified in a complex with PSD and ARF6; interacts only with PSD that is bound to ARF6. Interacts with UBE2I.</text>
</comment>
<evidence type="ECO:0000256" key="10">
    <source>
        <dbReference type="ARBA" id="ARBA00022448"/>
    </source>
</evidence>
<dbReference type="FunFam" id="1.10.287.70:FF:000076">
    <property type="entry name" value="Potassium channel subfamily K member"/>
    <property type="match status" value="1"/>
</dbReference>
<evidence type="ECO:0000313" key="52">
    <source>
        <dbReference type="EMBL" id="KAK0140558.1"/>
    </source>
</evidence>
<keyword evidence="17 48" id="KW-0732">Signal</keyword>
<dbReference type="FunFam" id="2.20.100.10:FF:000004">
    <property type="entry name" value="Adhesion G protein-coupled receptor B2"/>
    <property type="match status" value="1"/>
</dbReference>
<dbReference type="Pfam" id="PF00090">
    <property type="entry name" value="TSP_1"/>
    <property type="match status" value="3"/>
</dbReference>
<comment type="catalytic activity">
    <reaction evidence="37">
        <text>Na(+)(in) = Na(+)(out)</text>
        <dbReference type="Rhea" id="RHEA:34963"/>
        <dbReference type="ChEBI" id="CHEBI:29101"/>
    </reaction>
</comment>
<evidence type="ECO:0000256" key="4">
    <source>
        <dbReference type="ARBA" id="ARBA00004487"/>
    </source>
</evidence>
<evidence type="ECO:0000256" key="1">
    <source>
        <dbReference type="ARBA" id="ARBA00000309"/>
    </source>
</evidence>
<dbReference type="InterPro" id="IPR005408">
    <property type="entry name" value="2pore_dom_K_chnl_TWIK"/>
</dbReference>
<feature type="transmembrane region" description="Helical" evidence="47">
    <location>
        <begin position="1044"/>
        <end position="1068"/>
    </location>
</feature>
<feature type="chain" id="PRO_5041200157" description="Potassium channel subfamily K member 1" evidence="48">
    <location>
        <begin position="22"/>
        <end position="1382"/>
    </location>
</feature>
<evidence type="ECO:0000259" key="51">
    <source>
        <dbReference type="PROSITE" id="PS51236"/>
    </source>
</evidence>
<keyword evidence="26" id="KW-0770">Synapse</keyword>
<dbReference type="InterPro" id="IPR024731">
    <property type="entry name" value="NELL2-like_EGF"/>
</dbReference>
<dbReference type="PANTHER" id="PTHR10199">
    <property type="entry name" value="THROMBOSPONDIN"/>
    <property type="match status" value="1"/>
</dbReference>
<evidence type="ECO:0000256" key="3">
    <source>
        <dbReference type="ARBA" id="ARBA00004221"/>
    </source>
</evidence>
<keyword evidence="12" id="KW-1017">Isopeptide bond</keyword>
<dbReference type="FunFam" id="4.10.1080.10:FF:000001">
    <property type="entry name" value="Thrombospondin 3"/>
    <property type="match status" value="1"/>
</dbReference>
<evidence type="ECO:0000256" key="20">
    <source>
        <dbReference type="ARBA" id="ARBA00022826"/>
    </source>
</evidence>
<evidence type="ECO:0000256" key="32">
    <source>
        <dbReference type="ARBA" id="ARBA00023303"/>
    </source>
</evidence>
<evidence type="ECO:0000256" key="12">
    <source>
        <dbReference type="ARBA" id="ARBA00022499"/>
    </source>
</evidence>
<evidence type="ECO:0000256" key="23">
    <source>
        <dbReference type="ARBA" id="ARBA00022889"/>
    </source>
</evidence>
<evidence type="ECO:0000256" key="2">
    <source>
        <dbReference type="ARBA" id="ARBA00004172"/>
    </source>
</evidence>
<dbReference type="PROSITE" id="PS50184">
    <property type="entry name" value="VWFC_2"/>
    <property type="match status" value="1"/>
</dbReference>
<comment type="catalytic activity">
    <reaction evidence="36">
        <text>K(+)(in) = K(+)(out)</text>
        <dbReference type="Rhea" id="RHEA:29463"/>
        <dbReference type="ChEBI" id="CHEBI:29103"/>
    </reaction>
</comment>
<feature type="domain" description="VWFC" evidence="50">
    <location>
        <begin position="200"/>
        <end position="255"/>
    </location>
</feature>
<dbReference type="CDD" id="cd00054">
    <property type="entry name" value="EGF_CA"/>
    <property type="match status" value="1"/>
</dbReference>
<evidence type="ECO:0000256" key="24">
    <source>
        <dbReference type="ARBA" id="ARBA00022958"/>
    </source>
</evidence>
<evidence type="ECO:0000256" key="48">
    <source>
        <dbReference type="SAM" id="SignalP"/>
    </source>
</evidence>
<evidence type="ECO:0000256" key="9">
    <source>
        <dbReference type="ARBA" id="ARBA00016212"/>
    </source>
</evidence>
<evidence type="ECO:0000256" key="28">
    <source>
        <dbReference type="ARBA" id="ARBA00023136"/>
    </source>
</evidence>
<comment type="catalytic activity">
    <reaction evidence="1">
        <text>NH4(+)(in) = NH4(+)(out)</text>
        <dbReference type="Rhea" id="RHEA:28747"/>
        <dbReference type="ChEBI" id="CHEBI:28938"/>
    </reaction>
</comment>
<evidence type="ECO:0000256" key="26">
    <source>
        <dbReference type="ARBA" id="ARBA00023018"/>
    </source>
</evidence>
<dbReference type="Gene3D" id="1.10.287.70">
    <property type="match status" value="1"/>
</dbReference>
<keyword evidence="28 47" id="KW-0472">Membrane</keyword>
<dbReference type="InterPro" id="IPR013320">
    <property type="entry name" value="ConA-like_dom_sf"/>
</dbReference>
<feature type="region of interest" description="Disordered" evidence="46">
    <location>
        <begin position="158"/>
        <end position="196"/>
    </location>
</feature>
<dbReference type="InterPro" id="IPR036383">
    <property type="entry name" value="TSP1_rpt_sf"/>
</dbReference>
<keyword evidence="14" id="KW-0633">Potassium transport</keyword>
<dbReference type="GO" id="GO:0055037">
    <property type="term" value="C:recycling endosome"/>
    <property type="evidence" value="ECO:0007669"/>
    <property type="project" value="UniProtKB-SubCell"/>
</dbReference>
<evidence type="ECO:0000313" key="53">
    <source>
        <dbReference type="Proteomes" id="UP001174136"/>
    </source>
</evidence>
<dbReference type="InterPro" id="IPR001881">
    <property type="entry name" value="EGF-like_Ca-bd_dom"/>
</dbReference>
<dbReference type="GO" id="GO:0016324">
    <property type="term" value="C:apical plasma membrane"/>
    <property type="evidence" value="ECO:0007669"/>
    <property type="project" value="UniProtKB-SubCell"/>
</dbReference>
<dbReference type="Pfam" id="PF07885">
    <property type="entry name" value="Ion_trans_2"/>
    <property type="match status" value="2"/>
</dbReference>
<dbReference type="InterPro" id="IPR008859">
    <property type="entry name" value="Thrombospondin_C"/>
</dbReference>
<dbReference type="SMART" id="SM00181">
    <property type="entry name" value="EGF"/>
    <property type="match status" value="3"/>
</dbReference>
<keyword evidence="15" id="KW-0358">Heparin-binding</keyword>
<dbReference type="Proteomes" id="UP001174136">
    <property type="component" value="Unassembled WGS sequence"/>
</dbReference>
<keyword evidence="18" id="KW-0677">Repeat</keyword>
<keyword evidence="33" id="KW-0968">Cytoplasmic vesicle</keyword>
<proteinExistence type="inferred from homology"/>
<keyword evidence="21 44" id="KW-0106">Calcium</keyword>
<dbReference type="InterPro" id="IPR003280">
    <property type="entry name" value="2pore_dom_K_chnl"/>
</dbReference>
<dbReference type="SUPFAM" id="SSF57603">
    <property type="entry name" value="FnI-like domain"/>
    <property type="match status" value="1"/>
</dbReference>
<evidence type="ECO:0000256" key="45">
    <source>
        <dbReference type="RuleBase" id="RU003857"/>
    </source>
</evidence>
<evidence type="ECO:0000256" key="14">
    <source>
        <dbReference type="ARBA" id="ARBA00022538"/>
    </source>
</evidence>
<dbReference type="PROSITE" id="PS51236">
    <property type="entry name" value="TSP_CTER"/>
    <property type="match status" value="1"/>
</dbReference>
<dbReference type="GO" id="GO:0043005">
    <property type="term" value="C:neuron projection"/>
    <property type="evidence" value="ECO:0007669"/>
    <property type="project" value="UniProtKB-SubCell"/>
</dbReference>
<evidence type="ECO:0000256" key="38">
    <source>
        <dbReference type="ARBA" id="ARBA00036683"/>
    </source>
</evidence>
<evidence type="ECO:0000259" key="50">
    <source>
        <dbReference type="PROSITE" id="PS50184"/>
    </source>
</evidence>
<evidence type="ECO:0000256" key="22">
    <source>
        <dbReference type="ARBA" id="ARBA00022843"/>
    </source>
</evidence>
<dbReference type="Gene3D" id="2.10.70.10">
    <property type="entry name" value="Complement Module, domain 1"/>
    <property type="match status" value="1"/>
</dbReference>
<evidence type="ECO:0000256" key="18">
    <source>
        <dbReference type="ARBA" id="ARBA00022737"/>
    </source>
</evidence>
<dbReference type="PROSITE" id="PS51234">
    <property type="entry name" value="TSP3"/>
    <property type="match status" value="4"/>
</dbReference>
<keyword evidence="19" id="KW-0967">Endosome</keyword>
<dbReference type="InterPro" id="IPR003367">
    <property type="entry name" value="Thrombospondin_3-like_rpt"/>
</dbReference>
<dbReference type="GO" id="GO:0005509">
    <property type="term" value="F:calcium ion binding"/>
    <property type="evidence" value="ECO:0007669"/>
    <property type="project" value="UniProtKB-UniRule"/>
</dbReference>
<dbReference type="SUPFAM" id="SSF103647">
    <property type="entry name" value="TSP type-3 repeat"/>
    <property type="match status" value="3"/>
</dbReference>
<comment type="similarity">
    <text evidence="8">Belongs to the thrombospondin family.</text>
</comment>
<evidence type="ECO:0000256" key="39">
    <source>
        <dbReference type="ARBA" id="ARBA00044635"/>
    </source>
</evidence>
<dbReference type="Gene3D" id="2.10.25.10">
    <property type="entry name" value="Laminin"/>
    <property type="match status" value="2"/>
</dbReference>
<dbReference type="FunFam" id="2.20.100.10:FF:000001">
    <property type="entry name" value="semaphorin-5A isoform X1"/>
    <property type="match status" value="1"/>
</dbReference>
<evidence type="ECO:0000256" key="19">
    <source>
        <dbReference type="ARBA" id="ARBA00022753"/>
    </source>
</evidence>
<dbReference type="FunFam" id="4.10.1080.10:FF:000004">
    <property type="entry name" value="Cartilage oligomeric matrix protein"/>
    <property type="match status" value="1"/>
</dbReference>
<evidence type="ECO:0000256" key="15">
    <source>
        <dbReference type="ARBA" id="ARBA00022674"/>
    </source>
</evidence>
<dbReference type="Pfam" id="PF00093">
    <property type="entry name" value="VWC"/>
    <property type="match status" value="1"/>
</dbReference>
<evidence type="ECO:0000256" key="41">
    <source>
        <dbReference type="ARBA" id="ARBA00044691"/>
    </source>
</evidence>
<evidence type="ECO:0000256" key="31">
    <source>
        <dbReference type="ARBA" id="ARBA00023273"/>
    </source>
</evidence>
<dbReference type="PRINTS" id="PR01096">
    <property type="entry name" value="TWIK1CHANNEL"/>
</dbReference>
<evidence type="ECO:0000256" key="16">
    <source>
        <dbReference type="ARBA" id="ARBA00022692"/>
    </source>
</evidence>
<comment type="catalytic activity">
    <reaction evidence="39">
        <text>Li(+)(in) = Li(+)(out)</text>
        <dbReference type="Rhea" id="RHEA:78551"/>
        <dbReference type="ChEBI" id="CHEBI:49713"/>
    </reaction>
</comment>
<feature type="compositionally biased region" description="Basic and acidic residues" evidence="46">
    <location>
        <begin position="757"/>
        <end position="768"/>
    </location>
</feature>
<keyword evidence="31" id="KW-0966">Cell projection</keyword>
<gene>
    <name evidence="52" type="primary">Thbs2</name>
    <name evidence="52" type="ORF">N1851_022464</name>
</gene>
<dbReference type="Gene3D" id="2.60.120.200">
    <property type="match status" value="1"/>
</dbReference>
<evidence type="ECO:0000256" key="11">
    <source>
        <dbReference type="ARBA" id="ARBA00022475"/>
    </source>
</evidence>
<evidence type="ECO:0000256" key="34">
    <source>
        <dbReference type="ARBA" id="ARBA00024167"/>
    </source>
</evidence>
<dbReference type="GO" id="GO:0097060">
    <property type="term" value="C:synaptic membrane"/>
    <property type="evidence" value="ECO:0007669"/>
    <property type="project" value="UniProtKB-SubCell"/>
</dbReference>
<evidence type="ECO:0000256" key="25">
    <source>
        <dbReference type="ARBA" id="ARBA00022989"/>
    </source>
</evidence>
<evidence type="ECO:0000256" key="42">
    <source>
        <dbReference type="ARBA" id="ARBA00046361"/>
    </source>
</evidence>
<dbReference type="Pfam" id="PF02412">
    <property type="entry name" value="TSP_3"/>
    <property type="match status" value="7"/>
</dbReference>
<dbReference type="Gene3D" id="2.20.100.10">
    <property type="entry name" value="Thrombospondin type-1 (TSP1) repeat"/>
    <property type="match status" value="3"/>
</dbReference>
<dbReference type="PROSITE" id="PS01208">
    <property type="entry name" value="VWFC_1"/>
    <property type="match status" value="1"/>
</dbReference>
<keyword evidence="27 45" id="KW-0406">Ion transport</keyword>
<dbReference type="SMART" id="SM00214">
    <property type="entry name" value="VWC"/>
    <property type="match status" value="1"/>
</dbReference>
<dbReference type="GO" id="GO:0007155">
    <property type="term" value="P:cell adhesion"/>
    <property type="evidence" value="ECO:0007669"/>
    <property type="project" value="UniProtKB-KW"/>
</dbReference>
<dbReference type="InterPro" id="IPR013099">
    <property type="entry name" value="K_chnl_dom"/>
</dbReference>
<dbReference type="InterPro" id="IPR001779">
    <property type="entry name" value="2pore_dom_K_chnl_TWIK1"/>
</dbReference>
<dbReference type="FunFam" id="2.10.25.10:FF:000027">
    <property type="entry name" value="Thrombospondin 3"/>
    <property type="match status" value="1"/>
</dbReference>
<evidence type="ECO:0000256" key="35">
    <source>
        <dbReference type="ARBA" id="ARBA00034109"/>
    </source>
</evidence>
<dbReference type="FunFam" id="2.20.100.10:FF:000007">
    <property type="entry name" value="Thrombospondin 1"/>
    <property type="match status" value="1"/>
</dbReference>
<feature type="region of interest" description="Disordered" evidence="46">
    <location>
        <begin position="730"/>
        <end position="783"/>
    </location>
</feature>
<feature type="domain" description="EGF-like" evidence="49">
    <location>
        <begin position="520"/>
        <end position="562"/>
    </location>
</feature>
<dbReference type="FunFam" id="2.60.120.200:FF:000009">
    <property type="entry name" value="Thrombospondin 1"/>
    <property type="match status" value="1"/>
</dbReference>
<dbReference type="SUPFAM" id="SSF81324">
    <property type="entry name" value="Voltage-gated potassium channels"/>
    <property type="match status" value="2"/>
</dbReference>